<feature type="transmembrane region" description="Helical" evidence="9">
    <location>
        <begin position="397"/>
        <end position="418"/>
    </location>
</feature>
<protein>
    <recommendedName>
        <fullName evidence="4 9">Dolichyl-diphosphooligosaccharide--protein glycosyltransferase 48 kDa subunit</fullName>
        <shortName evidence="9">Oligosaccharyl transferase 48 kDa subunit</shortName>
    </recommendedName>
</protein>
<feature type="domain" description="OST48 N-terminal" evidence="10">
    <location>
        <begin position="18"/>
        <end position="269"/>
    </location>
</feature>
<evidence type="ECO:0000313" key="13">
    <source>
        <dbReference type="Proteomes" id="UP001286313"/>
    </source>
</evidence>
<dbReference type="GO" id="GO:0008250">
    <property type="term" value="C:oligosaccharyltransferase complex"/>
    <property type="evidence" value="ECO:0007669"/>
    <property type="project" value="TreeGrafter"/>
</dbReference>
<evidence type="ECO:0000256" key="8">
    <source>
        <dbReference type="ARBA" id="ARBA00023136"/>
    </source>
</evidence>
<reference evidence="12" key="1">
    <citation type="submission" date="2023-10" db="EMBL/GenBank/DDBJ databases">
        <title>Genome assemblies of two species of porcelain crab, Petrolisthes cinctipes and Petrolisthes manimaculis (Anomura: Porcellanidae).</title>
        <authorList>
            <person name="Angst P."/>
        </authorList>
    </citation>
    <scope>NUCLEOTIDE SEQUENCE</scope>
    <source>
        <strain evidence="12">PB745_01</strain>
        <tissue evidence="12">Gill</tissue>
    </source>
</reference>
<keyword evidence="9" id="KW-0732">Signal</keyword>
<keyword evidence="7 9" id="KW-1133">Transmembrane helix</keyword>
<proteinExistence type="inferred from homology"/>
<keyword evidence="8 9" id="KW-0472">Membrane</keyword>
<evidence type="ECO:0000256" key="3">
    <source>
        <dbReference type="ARBA" id="ARBA00008743"/>
    </source>
</evidence>
<dbReference type="Pfam" id="PF03345">
    <property type="entry name" value="OST48_N"/>
    <property type="match status" value="1"/>
</dbReference>
<comment type="caution">
    <text evidence="12">The sequence shown here is derived from an EMBL/GenBank/DDBJ whole genome shotgun (WGS) entry which is preliminary data.</text>
</comment>
<dbReference type="InterPro" id="IPR005013">
    <property type="entry name" value="DDOST_48_kDa_subunit"/>
</dbReference>
<organism evidence="12 13">
    <name type="scientific">Petrolisthes cinctipes</name>
    <name type="common">Flat porcelain crab</name>
    <dbReference type="NCBI Taxonomy" id="88211"/>
    <lineage>
        <taxon>Eukaryota</taxon>
        <taxon>Metazoa</taxon>
        <taxon>Ecdysozoa</taxon>
        <taxon>Arthropoda</taxon>
        <taxon>Crustacea</taxon>
        <taxon>Multicrustacea</taxon>
        <taxon>Malacostraca</taxon>
        <taxon>Eumalacostraca</taxon>
        <taxon>Eucarida</taxon>
        <taxon>Decapoda</taxon>
        <taxon>Pleocyemata</taxon>
        <taxon>Anomura</taxon>
        <taxon>Galatheoidea</taxon>
        <taxon>Porcellanidae</taxon>
        <taxon>Petrolisthes</taxon>
    </lineage>
</organism>
<dbReference type="PANTHER" id="PTHR10830:SF0">
    <property type="entry name" value="DOLICHYL-DIPHOSPHOOLIGOSACCHARIDE--PROTEIN GLYCOSYLTRANSFERASE 48 KDA SUBUNIT"/>
    <property type="match status" value="1"/>
</dbReference>
<evidence type="ECO:0000256" key="1">
    <source>
        <dbReference type="ARBA" id="ARBA00004115"/>
    </source>
</evidence>
<dbReference type="Pfam" id="PF23358">
    <property type="entry name" value="OST48_MD"/>
    <property type="match status" value="1"/>
</dbReference>
<dbReference type="InterPro" id="IPR055459">
    <property type="entry name" value="OST48_MD"/>
</dbReference>
<feature type="chain" id="PRO_5041781783" description="Dolichyl-diphosphooligosaccharide--protein glycosyltransferase 48 kDa subunit" evidence="9">
    <location>
        <begin position="17"/>
        <end position="430"/>
    </location>
</feature>
<evidence type="ECO:0000256" key="9">
    <source>
        <dbReference type="RuleBase" id="RU361142"/>
    </source>
</evidence>
<keyword evidence="5 9" id="KW-0812">Transmembrane</keyword>
<evidence type="ECO:0000256" key="2">
    <source>
        <dbReference type="ARBA" id="ARBA00004922"/>
    </source>
</evidence>
<keyword evidence="6 9" id="KW-0256">Endoplasmic reticulum</keyword>
<dbReference type="EMBL" id="JAWQEG010003170">
    <property type="protein sequence ID" value="KAK3867607.1"/>
    <property type="molecule type" value="Genomic_DNA"/>
</dbReference>
<accession>A0AAE1K9J2</accession>
<feature type="signal peptide" evidence="9">
    <location>
        <begin position="1"/>
        <end position="16"/>
    </location>
</feature>
<dbReference type="AlphaFoldDB" id="A0AAE1K9J2"/>
<gene>
    <name evidence="12" type="ORF">Pcinc_026962</name>
</gene>
<evidence type="ECO:0000259" key="10">
    <source>
        <dbReference type="Pfam" id="PF03345"/>
    </source>
</evidence>
<dbReference type="GO" id="GO:0018279">
    <property type="term" value="P:protein N-linked glycosylation via asparagine"/>
    <property type="evidence" value="ECO:0007669"/>
    <property type="project" value="UniProtKB-UniRule"/>
</dbReference>
<evidence type="ECO:0000256" key="6">
    <source>
        <dbReference type="ARBA" id="ARBA00022824"/>
    </source>
</evidence>
<dbReference type="InterPro" id="IPR055457">
    <property type="entry name" value="OST48_N"/>
</dbReference>
<sequence>MLRLLVLSVCVAATVATNTLVLVDTLATRETHSIFLKSLQERGHEVSVKAADDPSLQLSRYGEYLYQNLVILAPGVEEFGGALSVETIVEFVDGGGNVLVAGSRDAADLIRELVTEVGVEMDEEGAAVIDHLHYDANDDGQHTLIAAPSSGLIESDVMVGPSDGTPILYRGTGLITDAENPLVLPVLRAPSTSYCYNPTQAITDYPHATGQNMLLVAALQARNNARVVVSGSLEFFSDAFIMASVQTPQGSFHERSGNGKVVEALSRWVFKEEGVLRVVSIDHHLEGEKHPPAAYTIKQDVEYKIKVERLVAGSWKPFNTTDLQMEFVRIDPFVRVTMIPNSEGVFSVTFKVPDVYGVYQFKVEYNRVGFTRLFNTTQVSVRPFTHLEYERFIECAYPYYASAISMMVGVFFFSLVFLHHKDPAPKSKAE</sequence>
<name>A0AAE1K9J2_PETCI</name>
<comment type="pathway">
    <text evidence="2 9">Protein modification; protein glycosylation.</text>
</comment>
<evidence type="ECO:0000313" key="12">
    <source>
        <dbReference type="EMBL" id="KAK3867607.1"/>
    </source>
</evidence>
<keyword evidence="13" id="KW-1185">Reference proteome</keyword>
<comment type="similarity">
    <text evidence="3 9">Belongs to the DDOST 48 kDa subunit family.</text>
</comment>
<evidence type="ECO:0000256" key="5">
    <source>
        <dbReference type="ARBA" id="ARBA00022692"/>
    </source>
</evidence>
<evidence type="ECO:0000259" key="11">
    <source>
        <dbReference type="Pfam" id="PF23358"/>
    </source>
</evidence>
<dbReference type="Proteomes" id="UP001286313">
    <property type="component" value="Unassembled WGS sequence"/>
</dbReference>
<comment type="subcellular location">
    <subcellularLocation>
        <location evidence="1 9">Endoplasmic reticulum membrane</location>
        <topology evidence="1 9">Single-pass type I membrane protein</topology>
    </subcellularLocation>
</comment>
<feature type="domain" description="OST48 middle" evidence="11">
    <location>
        <begin position="283"/>
        <end position="421"/>
    </location>
</feature>
<comment type="subunit">
    <text evidence="9">Component of the oligosaccharyltransferase (OST) complex.</text>
</comment>
<comment type="function">
    <text evidence="9">Subunit of the oligosaccharyl transferase (OST) complex that catalyzes the initial transfer of a defined glycan (Glc(3)Man(9)GlcNAc(2) in eukaryotes) from the lipid carrier dolichol-pyrophosphate to an asparagine residue within an Asn-X-Ser/Thr consensus motif in nascent polypeptide chains, the first step in protein N-glycosylation. N-glycosylation occurs cotranslationally and the complex associates with the Sec61 complex at the channel-forming translocon complex that mediates protein translocation across the endoplasmic reticulum (ER).</text>
</comment>
<evidence type="ECO:0000256" key="7">
    <source>
        <dbReference type="ARBA" id="ARBA00022989"/>
    </source>
</evidence>
<dbReference type="PANTHER" id="PTHR10830">
    <property type="entry name" value="DOLICHYL-DIPHOSPHOOLIGOSACCHARIDE--PROTEIN GLYCOSYLTRANSFERASE 48 KDA SUBUNIT"/>
    <property type="match status" value="1"/>
</dbReference>
<evidence type="ECO:0000256" key="4">
    <source>
        <dbReference type="ARBA" id="ARBA00013350"/>
    </source>
</evidence>